<evidence type="ECO:0000259" key="3">
    <source>
        <dbReference type="Pfam" id="PF03389"/>
    </source>
</evidence>
<reference evidence="4 5" key="1">
    <citation type="submission" date="2014-03" db="EMBL/GenBank/DDBJ databases">
        <title>Bradyrhizobium valentinum sp. nov., isolated from effective nodules of Lupinus mariae-josephae, a lupine endemic of basic-lime soils in Eastern Spain.</title>
        <authorList>
            <person name="Duran D."/>
            <person name="Rey L."/>
            <person name="Navarro A."/>
            <person name="Busquets A."/>
            <person name="Imperial J."/>
            <person name="Ruiz-Argueso T."/>
        </authorList>
    </citation>
    <scope>NUCLEOTIDE SEQUENCE [LARGE SCALE GENOMIC DNA]</scope>
    <source>
        <strain evidence="4 5">CCBAU 23086</strain>
    </source>
</reference>
<dbReference type="Pfam" id="PF03389">
    <property type="entry name" value="MobA_MobL"/>
    <property type="match status" value="1"/>
</dbReference>
<evidence type="ECO:0000256" key="1">
    <source>
        <dbReference type="ARBA" id="ARBA00010873"/>
    </source>
</evidence>
<comment type="caution">
    <text evidence="4">The sequence shown here is derived from an EMBL/GenBank/DDBJ whole genome shotgun (WGS) entry which is preliminary data.</text>
</comment>
<name>A0A0R3ML44_9BRAD</name>
<dbReference type="NCBIfam" id="NF041496">
    <property type="entry name" value="MobQ"/>
    <property type="match status" value="1"/>
</dbReference>
<sequence>MEWRTYTSLRDIGARPAQGWPKESLRDKKAEHVASYHFSVQPVKRSEGRSVVAMAAYRAGAKLKDERRGIDVDFQRRRGVVHSEILAPEGAAEWLLDRESLWNGVERMEARRDAQLAREINMALPHELSAEEQLALVRSFVQEQFVTLGMVADIAIHAPVVEKGDDPRNFHAHVLLTMRQAGGGGLRRVKTREWNSENMLARWRAAWAALQNEALQRQGLSQRVDHRSLAVQRSKAMERGDRVAAATLDRAPEIHVGPKARKASRQRTPKSKVKLVGRNLKKGKRPLRYFEFDQGSRRDWNMRTLRKNAKGFAKLVARTEVRRTRARQRLERYDRLLRAYPSSASKLQWKRSSPLVADRLPGRRAAKFAHIWRRRRQLLWIIDQLDRLFLALLGIRESQLTRHTAWANRLAWRRAHHLAPLPGPGRVRSRWLPS</sequence>
<evidence type="ECO:0000313" key="4">
    <source>
        <dbReference type="EMBL" id="KRR20994.1"/>
    </source>
</evidence>
<dbReference type="Proteomes" id="UP000051660">
    <property type="component" value="Unassembled WGS sequence"/>
</dbReference>
<accession>A0A0R3ML44</accession>
<keyword evidence="2" id="KW-0184">Conjugation</keyword>
<gene>
    <name evidence="4" type="ORF">CQ14_35960</name>
</gene>
<organism evidence="4 5">
    <name type="scientific">Bradyrhizobium lablabi</name>
    <dbReference type="NCBI Taxonomy" id="722472"/>
    <lineage>
        <taxon>Bacteria</taxon>
        <taxon>Pseudomonadati</taxon>
        <taxon>Pseudomonadota</taxon>
        <taxon>Alphaproteobacteria</taxon>
        <taxon>Hyphomicrobiales</taxon>
        <taxon>Nitrobacteraceae</taxon>
        <taxon>Bradyrhizobium</taxon>
    </lineage>
</organism>
<evidence type="ECO:0000256" key="2">
    <source>
        <dbReference type="ARBA" id="ARBA00022971"/>
    </source>
</evidence>
<feature type="domain" description="MobA/MobL protein" evidence="3">
    <location>
        <begin position="49"/>
        <end position="263"/>
    </location>
</feature>
<dbReference type="Gene3D" id="3.30.930.30">
    <property type="match status" value="1"/>
</dbReference>
<proteinExistence type="inferred from homology"/>
<dbReference type="AlphaFoldDB" id="A0A0R3ML44"/>
<dbReference type="InterPro" id="IPR005053">
    <property type="entry name" value="MobA_MobL"/>
</dbReference>
<evidence type="ECO:0000313" key="5">
    <source>
        <dbReference type="Proteomes" id="UP000051660"/>
    </source>
</evidence>
<protein>
    <recommendedName>
        <fullName evidence="3">MobA/MobL protein domain-containing protein</fullName>
    </recommendedName>
</protein>
<dbReference type="EMBL" id="LLYB01000083">
    <property type="protein sequence ID" value="KRR20994.1"/>
    <property type="molecule type" value="Genomic_DNA"/>
</dbReference>
<comment type="similarity">
    <text evidence="1">Belongs to the MobA/MobL family.</text>
</comment>